<dbReference type="KEGG" id="uru:DSM104443_00251"/>
<keyword evidence="4 8" id="KW-0456">Lyase</keyword>
<organism evidence="8 9">
    <name type="scientific">Usitatibacter rugosus</name>
    <dbReference type="NCBI Taxonomy" id="2732067"/>
    <lineage>
        <taxon>Bacteria</taxon>
        <taxon>Pseudomonadati</taxon>
        <taxon>Pseudomonadota</taxon>
        <taxon>Betaproteobacteria</taxon>
        <taxon>Nitrosomonadales</taxon>
        <taxon>Usitatibacteraceae</taxon>
        <taxon>Usitatibacter</taxon>
    </lineage>
</organism>
<keyword evidence="9" id="KW-1185">Reference proteome</keyword>
<dbReference type="InterPro" id="IPR015421">
    <property type="entry name" value="PyrdxlP-dep_Trfase_major"/>
</dbReference>
<dbReference type="NCBIfam" id="TIGR01324">
    <property type="entry name" value="cysta_beta_ly_B"/>
    <property type="match status" value="1"/>
</dbReference>
<evidence type="ECO:0000256" key="6">
    <source>
        <dbReference type="PIRSR" id="PIRSR001434-2"/>
    </source>
</evidence>
<dbReference type="PANTHER" id="PTHR43500:SF1">
    <property type="entry name" value="CYSTATHIONINE BETA-LYASE-RELATED"/>
    <property type="match status" value="1"/>
</dbReference>
<dbReference type="InterPro" id="IPR006233">
    <property type="entry name" value="Cys_b_lyase_bac"/>
</dbReference>
<proteinExistence type="inferred from homology"/>
<evidence type="ECO:0000256" key="3">
    <source>
        <dbReference type="ARBA" id="ARBA00022898"/>
    </source>
</evidence>
<comment type="cofactor">
    <cofactor evidence="1 7">
        <name>pyridoxal 5'-phosphate</name>
        <dbReference type="ChEBI" id="CHEBI:597326"/>
    </cofactor>
</comment>
<feature type="modified residue" description="N6-(pyridoxal phosphate)lysine" evidence="6">
    <location>
        <position position="207"/>
    </location>
</feature>
<sequence length="386" mass="41814">MKLRTKLAQQGRKARSQPGTVNLPVARASTVVFDSVEHLHEVQRRFDADEPVPTYGIANMPIRAAFEELIAEVEGGHRAVTVSSGLAAVSVAVLSAVSAGDHVVLPDSAYGPGRRFCLRTLKRYGVETTIYDPLVGAGIAALMKPNTKVVYLENPGSHTFEVQDFPAIAKVARERGAAVIHDNTWATGIFFPSFEHGADLVIQAATKYPGGHSDLLMGAVVANEAWWPRLRDTHRDLGQHASPDDVFLALRGMRTLDVRLRQHEASGIEVARALEKHSKVKRVLHPALPSDPGHALWKRDFKGAAGLFAIELAASEAQSATFIEALELFALGYSWGGYESLVVPAHIEGMRSVRPWTGGPLVRLQIGLEDPSDLIADLEQALAKIG</sequence>
<reference evidence="8 9" key="1">
    <citation type="submission" date="2020-04" db="EMBL/GenBank/DDBJ databases">
        <title>Usitatibacter rugosus gen. nov., sp. nov. and Usitatibacter palustris sp. nov., novel members of Usitatibacteraceae fam. nov. within the order Nitrosomonadales isolated from soil.</title>
        <authorList>
            <person name="Huber K.J."/>
            <person name="Neumann-Schaal M."/>
            <person name="Geppert A."/>
            <person name="Luckner M."/>
            <person name="Wanner G."/>
            <person name="Overmann J."/>
        </authorList>
    </citation>
    <scope>NUCLEOTIDE SEQUENCE [LARGE SCALE GENOMIC DNA]</scope>
    <source>
        <strain evidence="8 9">0125_3</strain>
    </source>
</reference>
<evidence type="ECO:0000256" key="1">
    <source>
        <dbReference type="ARBA" id="ARBA00001933"/>
    </source>
</evidence>
<dbReference type="SUPFAM" id="SSF53383">
    <property type="entry name" value="PLP-dependent transferases"/>
    <property type="match status" value="1"/>
</dbReference>
<evidence type="ECO:0000256" key="7">
    <source>
        <dbReference type="RuleBase" id="RU362118"/>
    </source>
</evidence>
<keyword evidence="3 6" id="KW-0663">Pyridoxal phosphate</keyword>
<dbReference type="PANTHER" id="PTHR43500">
    <property type="entry name" value="CYSTATHIONINE BETA-LYASE-RELATED"/>
    <property type="match status" value="1"/>
</dbReference>
<dbReference type="InterPro" id="IPR015422">
    <property type="entry name" value="PyrdxlP-dep_Trfase_small"/>
</dbReference>
<dbReference type="GO" id="GO:0019450">
    <property type="term" value="P:L-cysteine catabolic process to pyruvate"/>
    <property type="evidence" value="ECO:0007669"/>
    <property type="project" value="TreeGrafter"/>
</dbReference>
<dbReference type="EMBL" id="CP053069">
    <property type="protein sequence ID" value="QJR09214.1"/>
    <property type="molecule type" value="Genomic_DNA"/>
</dbReference>
<comment type="catalytic activity">
    <reaction evidence="5">
        <text>L,L-cystathionine + H2O = L-homocysteine + pyruvate + NH4(+)</text>
        <dbReference type="Rhea" id="RHEA:13965"/>
        <dbReference type="ChEBI" id="CHEBI:15361"/>
        <dbReference type="ChEBI" id="CHEBI:15377"/>
        <dbReference type="ChEBI" id="CHEBI:28938"/>
        <dbReference type="ChEBI" id="CHEBI:58161"/>
        <dbReference type="ChEBI" id="CHEBI:58199"/>
    </reaction>
</comment>
<evidence type="ECO:0000256" key="4">
    <source>
        <dbReference type="ARBA" id="ARBA00023239"/>
    </source>
</evidence>
<dbReference type="PIRSF" id="PIRSF001434">
    <property type="entry name" value="CGS"/>
    <property type="match status" value="1"/>
</dbReference>
<accession>A0A6M4GRW3</accession>
<protein>
    <submittedName>
        <fullName evidence="8">Cystathionine beta-lyase MetC</fullName>
        <ecNumber evidence="8">4.4.1.13</ecNumber>
    </submittedName>
</protein>
<evidence type="ECO:0000256" key="2">
    <source>
        <dbReference type="ARBA" id="ARBA00009077"/>
    </source>
</evidence>
<name>A0A6M4GRW3_9PROT</name>
<dbReference type="GO" id="GO:0030170">
    <property type="term" value="F:pyridoxal phosphate binding"/>
    <property type="evidence" value="ECO:0007669"/>
    <property type="project" value="InterPro"/>
</dbReference>
<dbReference type="InterPro" id="IPR000277">
    <property type="entry name" value="Cys/Met-Metab_PyrdxlP-dep_enz"/>
</dbReference>
<dbReference type="Pfam" id="PF01053">
    <property type="entry name" value="Cys_Met_Meta_PP"/>
    <property type="match status" value="1"/>
</dbReference>
<dbReference type="CDD" id="cd00614">
    <property type="entry name" value="CGS_like"/>
    <property type="match status" value="1"/>
</dbReference>
<dbReference type="Gene3D" id="3.90.1150.10">
    <property type="entry name" value="Aspartate Aminotransferase, domain 1"/>
    <property type="match status" value="1"/>
</dbReference>
<dbReference type="AlphaFoldDB" id="A0A6M4GRW3"/>
<evidence type="ECO:0000256" key="5">
    <source>
        <dbReference type="ARBA" id="ARBA00047517"/>
    </source>
</evidence>
<dbReference type="GO" id="GO:0047804">
    <property type="term" value="F:cysteine-S-conjugate beta-lyase activity"/>
    <property type="evidence" value="ECO:0007669"/>
    <property type="project" value="UniProtKB-EC"/>
</dbReference>
<dbReference type="InterPro" id="IPR015424">
    <property type="entry name" value="PyrdxlP-dep_Trfase"/>
</dbReference>
<dbReference type="RefSeq" id="WP_171088904.1">
    <property type="nucleotide sequence ID" value="NZ_CP053069.1"/>
</dbReference>
<dbReference type="FunFam" id="3.40.640.10:FF:000046">
    <property type="entry name" value="Cystathionine gamma-lyase"/>
    <property type="match status" value="1"/>
</dbReference>
<comment type="similarity">
    <text evidence="2 7">Belongs to the trans-sulfuration enzymes family.</text>
</comment>
<evidence type="ECO:0000313" key="9">
    <source>
        <dbReference type="Proteomes" id="UP000501534"/>
    </source>
</evidence>
<dbReference type="Proteomes" id="UP000501534">
    <property type="component" value="Chromosome"/>
</dbReference>
<dbReference type="EC" id="4.4.1.13" evidence="8"/>
<gene>
    <name evidence="8" type="primary">metC</name>
    <name evidence="8" type="ORF">DSM104443_00251</name>
</gene>
<dbReference type="GO" id="GO:0019346">
    <property type="term" value="P:transsulfuration"/>
    <property type="evidence" value="ECO:0007669"/>
    <property type="project" value="InterPro"/>
</dbReference>
<dbReference type="Gene3D" id="3.40.640.10">
    <property type="entry name" value="Type I PLP-dependent aspartate aminotransferase-like (Major domain)"/>
    <property type="match status" value="1"/>
</dbReference>
<evidence type="ECO:0000313" key="8">
    <source>
        <dbReference type="EMBL" id="QJR09214.1"/>
    </source>
</evidence>